<evidence type="ECO:0000313" key="2">
    <source>
        <dbReference type="EMBL" id="CAG6784357.1"/>
    </source>
</evidence>
<keyword evidence="1" id="KW-0472">Membrane</keyword>
<feature type="transmembrane region" description="Helical" evidence="1">
    <location>
        <begin position="44"/>
        <end position="67"/>
    </location>
</feature>
<protein>
    <submittedName>
        <fullName evidence="2">Uncharacterized protein</fullName>
    </submittedName>
</protein>
<keyword evidence="1" id="KW-0812">Transmembrane</keyword>
<dbReference type="EMBL" id="HBUF01637105">
    <property type="protein sequence ID" value="CAG6784357.1"/>
    <property type="molecule type" value="Transcribed_RNA"/>
</dbReference>
<keyword evidence="1" id="KW-1133">Transmembrane helix</keyword>
<name>A0A8D9BKK4_9HEMI</name>
<evidence type="ECO:0000256" key="1">
    <source>
        <dbReference type="SAM" id="Phobius"/>
    </source>
</evidence>
<dbReference type="AlphaFoldDB" id="A0A8D9BKK4"/>
<proteinExistence type="predicted"/>
<organism evidence="2">
    <name type="scientific">Cacopsylla melanoneura</name>
    <dbReference type="NCBI Taxonomy" id="428564"/>
    <lineage>
        <taxon>Eukaryota</taxon>
        <taxon>Metazoa</taxon>
        <taxon>Ecdysozoa</taxon>
        <taxon>Arthropoda</taxon>
        <taxon>Hexapoda</taxon>
        <taxon>Insecta</taxon>
        <taxon>Pterygota</taxon>
        <taxon>Neoptera</taxon>
        <taxon>Paraneoptera</taxon>
        <taxon>Hemiptera</taxon>
        <taxon>Sternorrhyncha</taxon>
        <taxon>Psylloidea</taxon>
        <taxon>Psyllidae</taxon>
        <taxon>Psyllinae</taxon>
        <taxon>Cacopsylla</taxon>
    </lineage>
</organism>
<accession>A0A8D9BKK4</accession>
<reference evidence="2" key="1">
    <citation type="submission" date="2021-05" db="EMBL/GenBank/DDBJ databases">
        <authorList>
            <person name="Alioto T."/>
            <person name="Alioto T."/>
            <person name="Gomez Garrido J."/>
        </authorList>
    </citation>
    <scope>NUCLEOTIDE SEQUENCE</scope>
</reference>
<sequence>MVQGNLADGPRSRSRRSLGFDQVVNGRCRRAPVQTRFSAAVVRFLVWLIVVVVIAVQITSAVCQFNFEILFRFLSTGTRGGWARWGRIGLSMASRIRAGHSGQTGFRISKSARFGRVRGRV</sequence>